<evidence type="ECO:0000313" key="13">
    <source>
        <dbReference type="EMBL" id="PRP86802.1"/>
    </source>
</evidence>
<protein>
    <recommendedName>
        <fullName evidence="1 11">Tyrosine--tRNA ligase</fullName>
        <ecNumber evidence="1 11">6.1.1.1</ecNumber>
    </recommendedName>
    <alternativeName>
        <fullName evidence="8 11">Tyrosyl-tRNA synthetase</fullName>
    </alternativeName>
</protein>
<dbReference type="SUPFAM" id="SSF52374">
    <property type="entry name" value="Nucleotidylyl transferase"/>
    <property type="match status" value="1"/>
</dbReference>
<dbReference type="SUPFAM" id="SSF55174">
    <property type="entry name" value="Alpha-L RNA-binding motif"/>
    <property type="match status" value="1"/>
</dbReference>
<dbReference type="NCBIfam" id="TIGR00234">
    <property type="entry name" value="tyrS"/>
    <property type="match status" value="1"/>
</dbReference>
<dbReference type="PROSITE" id="PS50889">
    <property type="entry name" value="S4"/>
    <property type="match status" value="1"/>
</dbReference>
<dbReference type="Pfam" id="PF22421">
    <property type="entry name" value="SYY_C-terminal"/>
    <property type="match status" value="1"/>
</dbReference>
<dbReference type="PANTHER" id="PTHR11766:SF0">
    <property type="entry name" value="TYROSINE--TRNA LIGASE, MITOCHONDRIAL"/>
    <property type="match status" value="1"/>
</dbReference>
<comment type="similarity">
    <text evidence="11">Belongs to the class-I aminoacyl-tRNA synthetase family.</text>
</comment>
<keyword evidence="6 11" id="KW-0648">Protein biosynthesis</keyword>
<dbReference type="FunFam" id="1.10.240.10:FF:000001">
    <property type="entry name" value="Tyrosine--tRNA ligase"/>
    <property type="match status" value="1"/>
</dbReference>
<dbReference type="OrthoDB" id="337870at2759"/>
<proteinExistence type="inferred from homology"/>
<dbReference type="InterPro" id="IPR002307">
    <property type="entry name" value="Tyr-tRNA-ligase"/>
</dbReference>
<evidence type="ECO:0000259" key="12">
    <source>
        <dbReference type="Pfam" id="PF22421"/>
    </source>
</evidence>
<evidence type="ECO:0000256" key="10">
    <source>
        <dbReference type="PROSITE-ProRule" id="PRU00182"/>
    </source>
</evidence>
<dbReference type="GO" id="GO:0004831">
    <property type="term" value="F:tyrosine-tRNA ligase activity"/>
    <property type="evidence" value="ECO:0007669"/>
    <property type="project" value="UniProtKB-EC"/>
</dbReference>
<comment type="catalytic activity">
    <reaction evidence="9 11">
        <text>tRNA(Tyr) + L-tyrosine + ATP = L-tyrosyl-tRNA(Tyr) + AMP + diphosphate + H(+)</text>
        <dbReference type="Rhea" id="RHEA:10220"/>
        <dbReference type="Rhea" id="RHEA-COMP:9706"/>
        <dbReference type="Rhea" id="RHEA-COMP:9707"/>
        <dbReference type="ChEBI" id="CHEBI:15378"/>
        <dbReference type="ChEBI" id="CHEBI:30616"/>
        <dbReference type="ChEBI" id="CHEBI:33019"/>
        <dbReference type="ChEBI" id="CHEBI:58315"/>
        <dbReference type="ChEBI" id="CHEBI:78442"/>
        <dbReference type="ChEBI" id="CHEBI:78536"/>
        <dbReference type="ChEBI" id="CHEBI:456215"/>
        <dbReference type="EC" id="6.1.1.1"/>
    </reaction>
</comment>
<evidence type="ECO:0000256" key="2">
    <source>
        <dbReference type="ARBA" id="ARBA00022598"/>
    </source>
</evidence>
<dbReference type="InterPro" id="IPR002305">
    <property type="entry name" value="aa-tRNA-synth_Ic"/>
</dbReference>
<keyword evidence="7 11" id="KW-0030">Aminoacyl-tRNA synthetase</keyword>
<dbReference type="InParanoid" id="A0A2P6NS47"/>
<evidence type="ECO:0000256" key="5">
    <source>
        <dbReference type="ARBA" id="ARBA00022884"/>
    </source>
</evidence>
<evidence type="ECO:0000256" key="6">
    <source>
        <dbReference type="ARBA" id="ARBA00022917"/>
    </source>
</evidence>
<dbReference type="EMBL" id="MDYQ01000026">
    <property type="protein sequence ID" value="PRP86802.1"/>
    <property type="molecule type" value="Genomic_DNA"/>
</dbReference>
<dbReference type="Gene3D" id="3.10.290.10">
    <property type="entry name" value="RNA-binding S4 domain"/>
    <property type="match status" value="1"/>
</dbReference>
<evidence type="ECO:0000256" key="11">
    <source>
        <dbReference type="RuleBase" id="RU361234"/>
    </source>
</evidence>
<accession>A0A2P6NS47</accession>
<keyword evidence="3 11" id="KW-0547">Nucleotide-binding</keyword>
<evidence type="ECO:0000256" key="4">
    <source>
        <dbReference type="ARBA" id="ARBA00022840"/>
    </source>
</evidence>
<dbReference type="HAMAP" id="MF_02006">
    <property type="entry name" value="Tyr_tRNA_synth_type1"/>
    <property type="match status" value="1"/>
</dbReference>
<dbReference type="STRING" id="1890364.A0A2P6NS47"/>
<evidence type="ECO:0000313" key="14">
    <source>
        <dbReference type="Proteomes" id="UP000241769"/>
    </source>
</evidence>
<evidence type="ECO:0000256" key="8">
    <source>
        <dbReference type="ARBA" id="ARBA00033323"/>
    </source>
</evidence>
<evidence type="ECO:0000256" key="7">
    <source>
        <dbReference type="ARBA" id="ARBA00023146"/>
    </source>
</evidence>
<evidence type="ECO:0000256" key="9">
    <source>
        <dbReference type="ARBA" id="ARBA00048248"/>
    </source>
</evidence>
<dbReference type="GO" id="GO:0005829">
    <property type="term" value="C:cytosol"/>
    <property type="evidence" value="ECO:0007669"/>
    <property type="project" value="TreeGrafter"/>
</dbReference>
<comment type="caution">
    <text evidence="13">The sequence shown here is derived from an EMBL/GenBank/DDBJ whole genome shotgun (WGS) entry which is preliminary data.</text>
</comment>
<keyword evidence="5 10" id="KW-0694">RNA-binding</keyword>
<dbReference type="InterPro" id="IPR024088">
    <property type="entry name" value="Tyr-tRNA-ligase_bac-type"/>
</dbReference>
<dbReference type="InterPro" id="IPR054608">
    <property type="entry name" value="SYY-like_C"/>
</dbReference>
<dbReference type="Proteomes" id="UP000241769">
    <property type="component" value="Unassembled WGS sequence"/>
</dbReference>
<evidence type="ECO:0000256" key="1">
    <source>
        <dbReference type="ARBA" id="ARBA00013160"/>
    </source>
</evidence>
<dbReference type="CDD" id="cd00805">
    <property type="entry name" value="TyrRS_core"/>
    <property type="match status" value="1"/>
</dbReference>
<keyword evidence="2 11" id="KW-0436">Ligase</keyword>
<dbReference type="AlphaFoldDB" id="A0A2P6NS47"/>
<keyword evidence="14" id="KW-1185">Reference proteome</keyword>
<dbReference type="Pfam" id="PF00579">
    <property type="entry name" value="tRNA-synt_1b"/>
    <property type="match status" value="1"/>
</dbReference>
<dbReference type="InterPro" id="IPR036986">
    <property type="entry name" value="S4_RNA-bd_sf"/>
</dbReference>
<reference evidence="13 14" key="1">
    <citation type="journal article" date="2018" name="Genome Biol. Evol.">
        <title>Multiple Roots of Fruiting Body Formation in Amoebozoa.</title>
        <authorList>
            <person name="Hillmann F."/>
            <person name="Forbes G."/>
            <person name="Novohradska S."/>
            <person name="Ferling I."/>
            <person name="Riege K."/>
            <person name="Groth M."/>
            <person name="Westermann M."/>
            <person name="Marz M."/>
            <person name="Spaller T."/>
            <person name="Winckler T."/>
            <person name="Schaap P."/>
            <person name="Glockner G."/>
        </authorList>
    </citation>
    <scope>NUCLEOTIDE SEQUENCE [LARGE SCALE GENOMIC DNA]</scope>
    <source>
        <strain evidence="13 14">Jena</strain>
    </source>
</reference>
<dbReference type="PRINTS" id="PR01040">
    <property type="entry name" value="TRNASYNTHTYR"/>
</dbReference>
<dbReference type="PANTHER" id="PTHR11766">
    <property type="entry name" value="TYROSYL-TRNA SYNTHETASE"/>
    <property type="match status" value="1"/>
</dbReference>
<dbReference type="Gene3D" id="1.10.240.10">
    <property type="entry name" value="Tyrosyl-Transfer RNA Synthetase"/>
    <property type="match status" value="1"/>
</dbReference>
<evidence type="ECO:0000256" key="3">
    <source>
        <dbReference type="ARBA" id="ARBA00022741"/>
    </source>
</evidence>
<dbReference type="InterPro" id="IPR024107">
    <property type="entry name" value="Tyr-tRNA-ligase_bac_1"/>
</dbReference>
<dbReference type="EC" id="6.1.1.1" evidence="1 11"/>
<dbReference type="GO" id="GO:0006437">
    <property type="term" value="P:tyrosyl-tRNA aminoacylation"/>
    <property type="evidence" value="ECO:0007669"/>
    <property type="project" value="InterPro"/>
</dbReference>
<name>A0A2P6NS47_9EUKA</name>
<keyword evidence="4 11" id="KW-0067">ATP-binding</keyword>
<dbReference type="GO" id="GO:0005524">
    <property type="term" value="F:ATP binding"/>
    <property type="evidence" value="ECO:0007669"/>
    <property type="project" value="UniProtKB-KW"/>
</dbReference>
<sequence>MEVNCIRALRSLRYRPDLRIMYRHLRTCSSVNQIKVLNFSSIARRFSTASVSTSTIEKNVFLELKSRGMIAQSSTTDDKMKQILDKPVGLYLGFDPTADSLHLGSLLPIMALSHFIARGHRVHALVGGATGLIGDPSGRSTERSLLSTSTVLQNAEFLRKSISSCLERTPNMGFERGTFEMVNNMDWYTGMDAITFFRDIGKHFRVGNMLQKDSVRSRMDSQEGMSFTEFSYQTLQAYDFQQLNKSRDVTLQLGGSDQWGNITEGIALNHKLNQRDTYGLTLPLLTSADGQKIGKSTGVGGTVWLSEHKTSPYEFYQYFMRLSDSDALRFIPLFTFLSKAEMEEISVEHLKSPEKRLAQKRLAEEVTAFVHGKEQLEGALRASSFLFSDDVSQLSWDQVQQVLKDAPMTKMTLEEVTNVSIGNLVTQIQLVDTKGEAKRIIKGKGLFLNQRVVEDKEYKLQTADLLEGKFAILRTGKKNYHLIERTRARCNRSVLLQMMILKHPGLRALHAKGFECVESATKPRKGPKSRRIEETASTALHSSNDSADQFICNIPSPVVSTDMERMWKMLVPDTEELVPPSMHIRTDEQYEDLRNTMTKFGHNLSTEMMEILKRIRIKQGDLRKFITPEQKEDLLVDFEKQLQNYTMMASFSDVPTLIFDRASCVRHLNSSAIDLLSWTHPLPHADSSSLFHILSPDASQHVFTCATQDQEWQEKMYFRSEYRSLKEKEPHYHKANYVCTVKRDLLGLSQIFIIQLLPDQVPQDQQPPSILDGVVFHQKPEPRFLE</sequence>
<dbReference type="Gene3D" id="3.40.50.620">
    <property type="entry name" value="HUPs"/>
    <property type="match status" value="1"/>
</dbReference>
<dbReference type="InterPro" id="IPR014729">
    <property type="entry name" value="Rossmann-like_a/b/a_fold"/>
</dbReference>
<gene>
    <name evidence="13" type="ORF">PROFUN_05019</name>
</gene>
<dbReference type="FunCoup" id="A0A2P6NS47">
    <property type="interactions" value="596"/>
</dbReference>
<feature type="domain" description="Tyrosine--tRNA ligase SYY-like C-terminal" evidence="12">
    <location>
        <begin position="398"/>
        <end position="483"/>
    </location>
</feature>
<organism evidence="13 14">
    <name type="scientific">Planoprotostelium fungivorum</name>
    <dbReference type="NCBI Taxonomy" id="1890364"/>
    <lineage>
        <taxon>Eukaryota</taxon>
        <taxon>Amoebozoa</taxon>
        <taxon>Evosea</taxon>
        <taxon>Variosea</taxon>
        <taxon>Cavosteliida</taxon>
        <taxon>Cavosteliaceae</taxon>
        <taxon>Planoprotostelium</taxon>
    </lineage>
</organism>
<dbReference type="GO" id="GO:0003723">
    <property type="term" value="F:RNA binding"/>
    <property type="evidence" value="ECO:0007669"/>
    <property type="project" value="UniProtKB-KW"/>
</dbReference>